<evidence type="ECO:0000256" key="1">
    <source>
        <dbReference type="ARBA" id="ARBA00022729"/>
    </source>
</evidence>
<accession>A0A840KHN1</accession>
<name>A0A840KHN1_9FLAO</name>
<proteinExistence type="predicted"/>
<sequence length="878" mass="92727">MKKSLSFIATVLFVFVAFAQNYKPIRGMGIRARLAQNGQCVAAASSSNINTLIDANINSGVSLGNLINNTGSNGISVSDNNTMYAAGSVAGFNVDMGNGAMTSTVANSLSIATYKNGVLQETSAPGAFSSTPAYGGQKSRTFLHFKTTKAFNEIRLLRSGSNTACNAMNIYYAFTCAPNVKLDNNGVCDDIIGGASADIEANISCSSNLTSPLSVITNRDRISDGDKSSFGTVTLPSGFSGSFSIGVFDKTQYYPAGNRAGFVISPANSNAVLTEKMLNNLVIETYLFGQLQNSQSYNSGSGTMNVSSMNLGGNKQKISIATTKPFNEVRLKISQNSTCSNMGAINIYYAFEEPQNCDCKQYLQCNRTAPYKGALLCGNLPNGASYCGRREPWSGTWSTTTSYLGVYNAEYVVDSNPSTYATFSVPSYKYNLTGNIAVESVGTTYPAGTYAGFTIGKSTSTDWSALGVITVQLYNGNTLVEQKSTTNGLKLITVSGGKTEVGFKSTKAFNRIRISIKHTASLCQCVNYYIYNVFVELDSDGDGVPDCKDICPNGDDNIDSDGDGIPDACDTTSCVSTSDKSSTIDTDGDGIPNGCDGDSDNDGIPDIMEEDVNNNGLFEDDDVDGDLAFVEVLGDGVANYLDLDSDNDGVLDLFESGIPASVIDQIDTDHNGVVDSNIPVGANGIADILETAPDSGVMKYAIKDTDGDGVPDFLDLKSNGSDFDLYQIGRADLDLLGGGFISIISDSDLDGIQAVVDTDLVNRGAPNSPLIPGTPFAKNAKAGAAPKDKETKDAKAVANNGINNEIVIYPNPVKAGENLNVRSAEEGTYAVFSAQGQLVKNGKFNGNTEINTTSMPAGMYIIKIETKSAGKTFKVIVK</sequence>
<organism evidence="3 4">
    <name type="scientific">Chryseobacterium defluvii</name>
    <dbReference type="NCBI Taxonomy" id="160396"/>
    <lineage>
        <taxon>Bacteria</taxon>
        <taxon>Pseudomonadati</taxon>
        <taxon>Bacteroidota</taxon>
        <taxon>Flavobacteriia</taxon>
        <taxon>Flavobacteriales</taxon>
        <taxon>Weeksellaceae</taxon>
        <taxon>Chryseobacterium group</taxon>
        <taxon>Chryseobacterium</taxon>
    </lineage>
</organism>
<dbReference type="InterPro" id="IPR026444">
    <property type="entry name" value="Secre_tail"/>
</dbReference>
<dbReference type="InterPro" id="IPR028974">
    <property type="entry name" value="TSP_type-3_rpt"/>
</dbReference>
<dbReference type="RefSeq" id="WP_184190519.1">
    <property type="nucleotide sequence ID" value="NZ_JACHLE010000004.1"/>
</dbReference>
<keyword evidence="1" id="KW-0732">Signal</keyword>
<dbReference type="Gene3D" id="4.10.1080.10">
    <property type="entry name" value="TSP type-3 repeat"/>
    <property type="match status" value="1"/>
</dbReference>
<comment type="caution">
    <text evidence="3">The sequence shown here is derived from an EMBL/GenBank/DDBJ whole genome shotgun (WGS) entry which is preliminary data.</text>
</comment>
<feature type="domain" description="Secretion system C-terminal sorting" evidence="2">
    <location>
        <begin position="808"/>
        <end position="877"/>
    </location>
</feature>
<evidence type="ECO:0000313" key="3">
    <source>
        <dbReference type="EMBL" id="MBB4807528.1"/>
    </source>
</evidence>
<dbReference type="Pfam" id="PF18962">
    <property type="entry name" value="Por_Secre_tail"/>
    <property type="match status" value="1"/>
</dbReference>
<gene>
    <name evidence="3" type="ORF">HNP38_002834</name>
</gene>
<dbReference type="Proteomes" id="UP000592180">
    <property type="component" value="Unassembled WGS sequence"/>
</dbReference>
<dbReference type="EMBL" id="JACHLE010000004">
    <property type="protein sequence ID" value="MBB4807528.1"/>
    <property type="molecule type" value="Genomic_DNA"/>
</dbReference>
<protein>
    <recommendedName>
        <fullName evidence="2">Secretion system C-terminal sorting domain-containing protein</fullName>
    </recommendedName>
</protein>
<dbReference type="AlphaFoldDB" id="A0A840KHN1"/>
<evidence type="ECO:0000313" key="4">
    <source>
        <dbReference type="Proteomes" id="UP000592180"/>
    </source>
</evidence>
<dbReference type="NCBIfam" id="TIGR04183">
    <property type="entry name" value="Por_Secre_tail"/>
    <property type="match status" value="1"/>
</dbReference>
<keyword evidence="4" id="KW-1185">Reference proteome</keyword>
<dbReference type="SUPFAM" id="SSF103647">
    <property type="entry name" value="TSP type-3 repeat"/>
    <property type="match status" value="2"/>
</dbReference>
<evidence type="ECO:0000259" key="2">
    <source>
        <dbReference type="Pfam" id="PF18962"/>
    </source>
</evidence>
<reference evidence="3 4" key="1">
    <citation type="submission" date="2020-08" db="EMBL/GenBank/DDBJ databases">
        <title>Functional genomics of gut bacteria from endangered species of beetles.</title>
        <authorList>
            <person name="Carlos-Shanley C."/>
        </authorList>
    </citation>
    <scope>NUCLEOTIDE SEQUENCE [LARGE SCALE GENOMIC DNA]</scope>
    <source>
        <strain evidence="3 4">S00151</strain>
    </source>
</reference>
<dbReference type="GO" id="GO:0005509">
    <property type="term" value="F:calcium ion binding"/>
    <property type="evidence" value="ECO:0007669"/>
    <property type="project" value="InterPro"/>
</dbReference>